<dbReference type="InterPro" id="IPR048327">
    <property type="entry name" value="Dyp_perox_N"/>
</dbReference>
<evidence type="ECO:0000259" key="10">
    <source>
        <dbReference type="Pfam" id="PF20628"/>
    </source>
</evidence>
<accession>A0A1M5MUY6</accession>
<dbReference type="OrthoDB" id="9781066at2"/>
<dbReference type="PANTHER" id="PTHR30521">
    <property type="entry name" value="DEFERROCHELATASE/PEROXIDASE"/>
    <property type="match status" value="1"/>
</dbReference>
<dbReference type="GO" id="GO:0020037">
    <property type="term" value="F:heme binding"/>
    <property type="evidence" value="ECO:0007669"/>
    <property type="project" value="InterPro"/>
</dbReference>
<dbReference type="GO" id="GO:0004601">
    <property type="term" value="F:peroxidase activity"/>
    <property type="evidence" value="ECO:0007669"/>
    <property type="project" value="UniProtKB-KW"/>
</dbReference>
<evidence type="ECO:0000313" key="11">
    <source>
        <dbReference type="EMBL" id="SHG80997.1"/>
    </source>
</evidence>
<name>A0A1M5MUY6_STRHI</name>
<reference evidence="11 12" key="1">
    <citation type="submission" date="2016-11" db="EMBL/GenBank/DDBJ databases">
        <authorList>
            <person name="Jaros S."/>
            <person name="Januszkiewicz K."/>
            <person name="Wedrychowicz H."/>
        </authorList>
    </citation>
    <scope>NUCLEOTIDE SEQUENCE [LARGE SCALE GENOMIC DNA]</scope>
    <source>
        <strain evidence="11 12">DSM 44523</strain>
    </source>
</reference>
<dbReference type="GO" id="GO:0005829">
    <property type="term" value="C:cytosol"/>
    <property type="evidence" value="ECO:0007669"/>
    <property type="project" value="TreeGrafter"/>
</dbReference>
<dbReference type="Pfam" id="PF04261">
    <property type="entry name" value="Dyp_perox_N"/>
    <property type="match status" value="1"/>
</dbReference>
<sequence length="344" mass="37713">MDAEPVTEIGRRGFLAAIAVAGLAGCTTAPPPRPAAAHQPGVLGPGRAAFTLAAFDVQAQNRVELADTLRALSSPVPNASVTVAVGASLFKDRFDLYWSKPRQLERMPEFRNDVLAPEWCHGDLLVQVLADTPEAARAALARPVPGLAPRWRIDGFQSQDSRNLFGFREGAGNPDTSNAAAMDDLVWVGPDDDEPEWCVGGSYLVVRLIRLAMPTWDRKTTEEQEQVFGRRKESDIPLGKSEKDGGLDLPKMPVDAHVRRAAESGGRRILRRSYSYRRSAEDTGQIFTCYQRDLKRGFETVQRGLAGEALERYVMPFGGGYFFVLPGPRTGTQEYVGQRLINAG</sequence>
<proteinExistence type="inferred from homology"/>
<keyword evidence="3" id="KW-0349">Heme</keyword>
<gene>
    <name evidence="11" type="ORF">SAMN05444320_11458</name>
</gene>
<dbReference type="NCBIfam" id="TIGR01413">
    <property type="entry name" value="Dyp_perox_fam"/>
    <property type="match status" value="1"/>
</dbReference>
<comment type="similarity">
    <text evidence="8">Belongs to the DyP-type peroxidase family.</text>
</comment>
<keyword evidence="2 11" id="KW-0575">Peroxidase</keyword>
<dbReference type="InterPro" id="IPR048328">
    <property type="entry name" value="Dyp_perox_C"/>
</dbReference>
<dbReference type="InterPro" id="IPR011008">
    <property type="entry name" value="Dimeric_a/b-barrel"/>
</dbReference>
<evidence type="ECO:0000313" key="12">
    <source>
        <dbReference type="Proteomes" id="UP000184501"/>
    </source>
</evidence>
<evidence type="ECO:0000256" key="5">
    <source>
        <dbReference type="ARBA" id="ARBA00022729"/>
    </source>
</evidence>
<evidence type="ECO:0000256" key="6">
    <source>
        <dbReference type="ARBA" id="ARBA00023002"/>
    </source>
</evidence>
<keyword evidence="12" id="KW-1185">Reference proteome</keyword>
<evidence type="ECO:0000256" key="2">
    <source>
        <dbReference type="ARBA" id="ARBA00022559"/>
    </source>
</evidence>
<keyword evidence="5" id="KW-0732">Signal</keyword>
<evidence type="ECO:0000256" key="3">
    <source>
        <dbReference type="ARBA" id="ARBA00022617"/>
    </source>
</evidence>
<feature type="domain" description="Dyp-type peroxidase C-terminal" evidence="10">
    <location>
        <begin position="160"/>
        <end position="327"/>
    </location>
</feature>
<evidence type="ECO:0000259" key="9">
    <source>
        <dbReference type="Pfam" id="PF04261"/>
    </source>
</evidence>
<keyword evidence="4" id="KW-0479">Metal-binding</keyword>
<evidence type="ECO:0000256" key="1">
    <source>
        <dbReference type="ARBA" id="ARBA00001970"/>
    </source>
</evidence>
<evidence type="ECO:0000256" key="4">
    <source>
        <dbReference type="ARBA" id="ARBA00022723"/>
    </source>
</evidence>
<organism evidence="11 12">
    <name type="scientific">Streptoalloteichus hindustanus</name>
    <dbReference type="NCBI Taxonomy" id="2017"/>
    <lineage>
        <taxon>Bacteria</taxon>
        <taxon>Bacillati</taxon>
        <taxon>Actinomycetota</taxon>
        <taxon>Actinomycetes</taxon>
        <taxon>Pseudonocardiales</taxon>
        <taxon>Pseudonocardiaceae</taxon>
        <taxon>Streptoalloteichus</taxon>
    </lineage>
</organism>
<dbReference type="InterPro" id="IPR006311">
    <property type="entry name" value="TAT_signal"/>
</dbReference>
<dbReference type="GO" id="GO:0046872">
    <property type="term" value="F:metal ion binding"/>
    <property type="evidence" value="ECO:0007669"/>
    <property type="project" value="UniProtKB-KW"/>
</dbReference>
<evidence type="ECO:0000256" key="8">
    <source>
        <dbReference type="ARBA" id="ARBA00025737"/>
    </source>
</evidence>
<dbReference type="PANTHER" id="PTHR30521:SF4">
    <property type="entry name" value="DEFERROCHELATASE"/>
    <property type="match status" value="1"/>
</dbReference>
<keyword evidence="6" id="KW-0560">Oxidoreductase</keyword>
<feature type="domain" description="Dyp-type peroxidase N-terminal" evidence="9">
    <location>
        <begin position="80"/>
        <end position="156"/>
    </location>
</feature>
<dbReference type="PROSITE" id="PS51318">
    <property type="entry name" value="TAT"/>
    <property type="match status" value="1"/>
</dbReference>
<dbReference type="Proteomes" id="UP000184501">
    <property type="component" value="Unassembled WGS sequence"/>
</dbReference>
<dbReference type="InterPro" id="IPR006314">
    <property type="entry name" value="Dyp_peroxidase"/>
</dbReference>
<dbReference type="SUPFAM" id="SSF54909">
    <property type="entry name" value="Dimeric alpha+beta barrel"/>
    <property type="match status" value="1"/>
</dbReference>
<keyword evidence="7" id="KW-0408">Iron</keyword>
<dbReference type="Pfam" id="PF20628">
    <property type="entry name" value="Dyp_perox_C"/>
    <property type="match status" value="1"/>
</dbReference>
<dbReference type="EMBL" id="FQVN01000014">
    <property type="protein sequence ID" value="SHG80997.1"/>
    <property type="molecule type" value="Genomic_DNA"/>
</dbReference>
<dbReference type="AlphaFoldDB" id="A0A1M5MUY6"/>
<dbReference type="STRING" id="2017.SAMN05444320_11458"/>
<protein>
    <submittedName>
        <fullName evidence="11">Deferrochelatase/peroxidase EfeB</fullName>
    </submittedName>
</protein>
<comment type="cofactor">
    <cofactor evidence="1">
        <name>heme b</name>
        <dbReference type="ChEBI" id="CHEBI:60344"/>
    </cofactor>
</comment>
<evidence type="ECO:0000256" key="7">
    <source>
        <dbReference type="ARBA" id="ARBA00023004"/>
    </source>
</evidence>
<dbReference type="PROSITE" id="PS51404">
    <property type="entry name" value="DYP_PEROXIDASE"/>
    <property type="match status" value="1"/>
</dbReference>